<keyword evidence="2" id="KW-0285">Flavoprotein</keyword>
<dbReference type="PROSITE" id="PS51387">
    <property type="entry name" value="FAD_PCMH"/>
    <property type="match status" value="1"/>
</dbReference>
<dbReference type="Gene3D" id="3.30.70.2740">
    <property type="match status" value="1"/>
</dbReference>
<dbReference type="InterPro" id="IPR016164">
    <property type="entry name" value="FAD-linked_Oxase-like_C"/>
</dbReference>
<dbReference type="Gene3D" id="1.10.45.10">
    <property type="entry name" value="Vanillyl-alcohol Oxidase, Chain A, domain 4"/>
    <property type="match status" value="1"/>
</dbReference>
<dbReference type="Gene3D" id="3.30.70.2190">
    <property type="match status" value="1"/>
</dbReference>
<dbReference type="InterPro" id="IPR051264">
    <property type="entry name" value="FAD-oxidored/transferase_4"/>
</dbReference>
<dbReference type="SUPFAM" id="SSF55103">
    <property type="entry name" value="FAD-linked oxidases, C-terminal domain"/>
    <property type="match status" value="1"/>
</dbReference>
<dbReference type="InterPro" id="IPR016166">
    <property type="entry name" value="FAD-bd_PCMH"/>
</dbReference>
<comment type="similarity">
    <text evidence="1">Belongs to the FAD-binding oxidoreductase/transferase type 4 family.</text>
</comment>
<protein>
    <submittedName>
        <fullName evidence="5">FAD-binding oxidoreductase</fullName>
    </submittedName>
</protein>
<name>A0ABV6DAA3_9HYPH</name>
<evidence type="ECO:0000256" key="2">
    <source>
        <dbReference type="ARBA" id="ARBA00022630"/>
    </source>
</evidence>
<dbReference type="Gene3D" id="3.30.465.10">
    <property type="match status" value="1"/>
</dbReference>
<dbReference type="InterPro" id="IPR004113">
    <property type="entry name" value="FAD-bd_oxidored_4_C"/>
</dbReference>
<dbReference type="Pfam" id="PF02913">
    <property type="entry name" value="FAD-oxidase_C"/>
    <property type="match status" value="1"/>
</dbReference>
<dbReference type="SUPFAM" id="SSF56176">
    <property type="entry name" value="FAD-binding/transporter-associated domain-like"/>
    <property type="match status" value="1"/>
</dbReference>
<evidence type="ECO:0000256" key="3">
    <source>
        <dbReference type="ARBA" id="ARBA00022827"/>
    </source>
</evidence>
<dbReference type="InterPro" id="IPR006094">
    <property type="entry name" value="Oxid_FAD_bind_N"/>
</dbReference>
<gene>
    <name evidence="5" type="ORF">ACFFJ2_14130</name>
</gene>
<comment type="caution">
    <text evidence="5">The sequence shown here is derived from an EMBL/GenBank/DDBJ whole genome shotgun (WGS) entry which is preliminary data.</text>
</comment>
<reference evidence="5 6" key="1">
    <citation type="submission" date="2024-09" db="EMBL/GenBank/DDBJ databases">
        <authorList>
            <person name="Sun Q."/>
            <person name="Mori K."/>
        </authorList>
    </citation>
    <scope>NUCLEOTIDE SEQUENCE [LARGE SCALE GENOMIC DNA]</scope>
    <source>
        <strain evidence="5 6">CCM 8543</strain>
    </source>
</reference>
<evidence type="ECO:0000313" key="6">
    <source>
        <dbReference type="Proteomes" id="UP001589755"/>
    </source>
</evidence>
<evidence type="ECO:0000259" key="4">
    <source>
        <dbReference type="PROSITE" id="PS51387"/>
    </source>
</evidence>
<feature type="domain" description="FAD-binding PCMH-type" evidence="4">
    <location>
        <begin position="44"/>
        <end position="225"/>
    </location>
</feature>
<dbReference type="InterPro" id="IPR016169">
    <property type="entry name" value="FAD-bd_PCMH_sub2"/>
</dbReference>
<accession>A0ABV6DAA3</accession>
<dbReference type="RefSeq" id="WP_261520333.1">
    <property type="nucleotide sequence ID" value="NZ_JAODNW010000010.1"/>
</dbReference>
<proteinExistence type="inferred from homology"/>
<organism evidence="5 6">
    <name type="scientific">Chelativorans intermedius</name>
    <dbReference type="NCBI Taxonomy" id="515947"/>
    <lineage>
        <taxon>Bacteria</taxon>
        <taxon>Pseudomonadati</taxon>
        <taxon>Pseudomonadota</taxon>
        <taxon>Alphaproteobacteria</taxon>
        <taxon>Hyphomicrobiales</taxon>
        <taxon>Phyllobacteriaceae</taxon>
        <taxon>Chelativorans</taxon>
    </lineage>
</organism>
<dbReference type="InterPro" id="IPR036318">
    <property type="entry name" value="FAD-bd_PCMH-like_sf"/>
</dbReference>
<dbReference type="Gene3D" id="3.30.43.10">
    <property type="entry name" value="Uridine Diphospho-n-acetylenolpyruvylglucosamine Reductase, domain 2"/>
    <property type="match status" value="1"/>
</dbReference>
<dbReference type="PANTHER" id="PTHR43716">
    <property type="entry name" value="D-2-HYDROXYGLUTARATE DEHYDROGENASE, MITOCHONDRIAL"/>
    <property type="match status" value="1"/>
</dbReference>
<dbReference type="PANTHER" id="PTHR43716:SF2">
    <property type="entry name" value="BLL6224 PROTEIN"/>
    <property type="match status" value="1"/>
</dbReference>
<dbReference type="Pfam" id="PF01565">
    <property type="entry name" value="FAD_binding_4"/>
    <property type="match status" value="1"/>
</dbReference>
<keyword evidence="3" id="KW-0274">FAD</keyword>
<evidence type="ECO:0000313" key="5">
    <source>
        <dbReference type="EMBL" id="MFC0209540.1"/>
    </source>
</evidence>
<dbReference type="InterPro" id="IPR016171">
    <property type="entry name" value="Vanillyl_alc_oxidase_C-sub2"/>
</dbReference>
<keyword evidence="6" id="KW-1185">Reference proteome</keyword>
<dbReference type="InterPro" id="IPR016167">
    <property type="entry name" value="FAD-bd_PCMH_sub1"/>
</dbReference>
<evidence type="ECO:0000256" key="1">
    <source>
        <dbReference type="ARBA" id="ARBA00008000"/>
    </source>
</evidence>
<dbReference type="Proteomes" id="UP001589755">
    <property type="component" value="Unassembled WGS sequence"/>
</dbReference>
<dbReference type="EMBL" id="JBHLXD010000024">
    <property type="protein sequence ID" value="MFC0209540.1"/>
    <property type="molecule type" value="Genomic_DNA"/>
</dbReference>
<sequence length="477" mass="50449">MQTTTPRQLDAHLIERFAAIVGPRHALTAPSDIAPHLEEPRGLFSGRATLVLKPGSTQEVSRILTLASETGTPIVPQGGNTGLVGGQMPDGTGREVVLSLSRLNRIREIDLSSNTAVVEAGVVLQVLQEAASERDRLFPLALASQGSCQIGGNLSSNAGGIGALAYGTARDLCLGLEVVLPTGEVLDDLRSLKKDNTGYDLKDLFIGAEGTLGVITAAVVKLFPKPKGRELAWAGVGSPAAALALFESALAKAGAALTAFELMERTPLDFVLRHVPDTRPPLAGPHPWHVMLEISSGRSAEDARALMEEVLTAGFEAGRLEDAVIAQNEAQALALRHLREAMSEAQKPEGGSIKHDISVPVAAIPAFIEKAAEAVQSVLPGSRVVCFGHMGDGNLHYNVSQPVGMDRAEYLAHYRAMNDAVHAVVRAFGGSFSAEHGIGRMKREELIATQPAIATELMRRIKKAFDPAGIMNPGKVI</sequence>